<gene>
    <name evidence="1" type="ORF">SARC_15727</name>
</gene>
<name>A0A0L0F6F2_9EUKA</name>
<evidence type="ECO:0000313" key="2">
    <source>
        <dbReference type="Proteomes" id="UP000054560"/>
    </source>
</evidence>
<feature type="non-terminal residue" evidence="1">
    <location>
        <position position="67"/>
    </location>
</feature>
<dbReference type="Proteomes" id="UP000054560">
    <property type="component" value="Unassembled WGS sequence"/>
</dbReference>
<proteinExistence type="predicted"/>
<dbReference type="GeneID" id="25916231"/>
<sequence length="67" mass="8024">SPKAFELQYRNQTISTTTADVSRRLRYSRRKRNQPRLSMKSISSRAMYLTRLPELMWGFPFLEPARM</sequence>
<reference evidence="1 2" key="1">
    <citation type="submission" date="2011-02" db="EMBL/GenBank/DDBJ databases">
        <title>The Genome Sequence of Sphaeroforma arctica JP610.</title>
        <authorList>
            <consortium name="The Broad Institute Genome Sequencing Platform"/>
            <person name="Russ C."/>
            <person name="Cuomo C."/>
            <person name="Young S.K."/>
            <person name="Zeng Q."/>
            <person name="Gargeya S."/>
            <person name="Alvarado L."/>
            <person name="Berlin A."/>
            <person name="Chapman S.B."/>
            <person name="Chen Z."/>
            <person name="Freedman E."/>
            <person name="Gellesch M."/>
            <person name="Goldberg J."/>
            <person name="Griggs A."/>
            <person name="Gujja S."/>
            <person name="Heilman E."/>
            <person name="Heiman D."/>
            <person name="Howarth C."/>
            <person name="Mehta T."/>
            <person name="Neiman D."/>
            <person name="Pearson M."/>
            <person name="Roberts A."/>
            <person name="Saif S."/>
            <person name="Shea T."/>
            <person name="Shenoy N."/>
            <person name="Sisk P."/>
            <person name="Stolte C."/>
            <person name="Sykes S."/>
            <person name="White J."/>
            <person name="Yandava C."/>
            <person name="Burger G."/>
            <person name="Gray M.W."/>
            <person name="Holland P.W.H."/>
            <person name="King N."/>
            <person name="Lang F.B.F."/>
            <person name="Roger A.J."/>
            <person name="Ruiz-Trillo I."/>
            <person name="Haas B."/>
            <person name="Nusbaum C."/>
            <person name="Birren B."/>
        </authorList>
    </citation>
    <scope>NUCLEOTIDE SEQUENCE [LARGE SCALE GENOMIC DNA]</scope>
    <source>
        <strain evidence="1 2">JP610</strain>
    </source>
</reference>
<accession>A0A0L0F6F2</accession>
<protein>
    <submittedName>
        <fullName evidence="1">Uncharacterized protein</fullName>
    </submittedName>
</protein>
<dbReference type="EMBL" id="KQ248221">
    <property type="protein sequence ID" value="KNC71733.1"/>
    <property type="molecule type" value="Genomic_DNA"/>
</dbReference>
<keyword evidence="2" id="KW-1185">Reference proteome</keyword>
<feature type="non-terminal residue" evidence="1">
    <location>
        <position position="1"/>
    </location>
</feature>
<evidence type="ECO:0000313" key="1">
    <source>
        <dbReference type="EMBL" id="KNC71733.1"/>
    </source>
</evidence>
<organism evidence="1 2">
    <name type="scientific">Sphaeroforma arctica JP610</name>
    <dbReference type="NCBI Taxonomy" id="667725"/>
    <lineage>
        <taxon>Eukaryota</taxon>
        <taxon>Ichthyosporea</taxon>
        <taxon>Ichthyophonida</taxon>
        <taxon>Sphaeroforma</taxon>
    </lineage>
</organism>
<dbReference type="AlphaFoldDB" id="A0A0L0F6F2"/>
<dbReference type="RefSeq" id="XP_014145635.1">
    <property type="nucleotide sequence ID" value="XM_014290160.1"/>
</dbReference>